<name>A0ABD6D7T8_9EURY</name>
<evidence type="ECO:0000256" key="1">
    <source>
        <dbReference type="SAM" id="MobiDB-lite"/>
    </source>
</evidence>
<evidence type="ECO:0000256" key="2">
    <source>
        <dbReference type="SAM" id="Phobius"/>
    </source>
</evidence>
<proteinExistence type="predicted"/>
<feature type="transmembrane region" description="Helical" evidence="2">
    <location>
        <begin position="198"/>
        <end position="217"/>
    </location>
</feature>
<dbReference type="InterPro" id="IPR014470">
    <property type="entry name" value="UCP01500"/>
</dbReference>
<feature type="region of interest" description="Disordered" evidence="1">
    <location>
        <begin position="1"/>
        <end position="24"/>
    </location>
</feature>
<gene>
    <name evidence="3" type="ORF">ACFSBW_10770</name>
</gene>
<dbReference type="Proteomes" id="UP001597052">
    <property type="component" value="Unassembled WGS sequence"/>
</dbReference>
<protein>
    <submittedName>
        <fullName evidence="3">DUF2270 domain-containing protein</fullName>
    </submittedName>
</protein>
<accession>A0ABD6D7T8</accession>
<feature type="region of interest" description="Disordered" evidence="1">
    <location>
        <begin position="227"/>
        <end position="250"/>
    </location>
</feature>
<dbReference type="AlphaFoldDB" id="A0ABD6D7T8"/>
<comment type="caution">
    <text evidence="3">The sequence shown here is derived from an EMBL/GenBank/DDBJ whole genome shotgun (WGS) entry which is preliminary data.</text>
</comment>
<evidence type="ECO:0000313" key="3">
    <source>
        <dbReference type="EMBL" id="MFD1642354.1"/>
    </source>
</evidence>
<reference evidence="3 4" key="1">
    <citation type="journal article" date="2019" name="Int. J. Syst. Evol. Microbiol.">
        <title>The Global Catalogue of Microorganisms (GCM) 10K type strain sequencing project: providing services to taxonomists for standard genome sequencing and annotation.</title>
        <authorList>
            <consortium name="The Broad Institute Genomics Platform"/>
            <consortium name="The Broad Institute Genome Sequencing Center for Infectious Disease"/>
            <person name="Wu L."/>
            <person name="Ma J."/>
        </authorList>
    </citation>
    <scope>NUCLEOTIDE SEQUENCE [LARGE SCALE GENOMIC DNA]</scope>
    <source>
        <strain evidence="3 4">CGMCC 1.10593</strain>
    </source>
</reference>
<keyword evidence="2" id="KW-0472">Membrane</keyword>
<sequence length="250" mass="28245">MGESSHSEVDPTDADQREIGGEMVDDSSGLGSVMAHAYRGEIDRVGTWRQRLDQTTTWAVTLMAAILTWAFSSPDNPHYLLLVGISVVTVFLGIEARRYRDYDVFRARVRLLQENLFANALDPAADVPRHDWRVQLSADYRDPTVTVPVGEALSNRLRRVYLWLLGVLLLAWLFRITAFTPRQDWVTAAEIGRLPGTAVVVLVAVFYAVLLGITLWPRERHAKGEFRTDETDDWKESQNETSRDETSPDG</sequence>
<dbReference type="EMBL" id="JBHUDM010000002">
    <property type="protein sequence ID" value="MFD1642354.1"/>
    <property type="molecule type" value="Genomic_DNA"/>
</dbReference>
<keyword evidence="4" id="KW-1185">Reference proteome</keyword>
<dbReference type="Pfam" id="PF10028">
    <property type="entry name" value="DUF2270"/>
    <property type="match status" value="1"/>
</dbReference>
<dbReference type="RefSeq" id="WP_256395276.1">
    <property type="nucleotide sequence ID" value="NZ_JANHDJ010000002.1"/>
</dbReference>
<feature type="compositionally biased region" description="Basic and acidic residues" evidence="1">
    <location>
        <begin position="1"/>
        <end position="20"/>
    </location>
</feature>
<feature type="transmembrane region" description="Helical" evidence="2">
    <location>
        <begin position="78"/>
        <end position="96"/>
    </location>
</feature>
<keyword evidence="2" id="KW-1133">Transmembrane helix</keyword>
<evidence type="ECO:0000313" key="4">
    <source>
        <dbReference type="Proteomes" id="UP001597052"/>
    </source>
</evidence>
<organism evidence="3 4">
    <name type="scientific">Halohasta litorea</name>
    <dbReference type="NCBI Taxonomy" id="869891"/>
    <lineage>
        <taxon>Archaea</taxon>
        <taxon>Methanobacteriati</taxon>
        <taxon>Methanobacteriota</taxon>
        <taxon>Stenosarchaea group</taxon>
        <taxon>Halobacteria</taxon>
        <taxon>Halobacteriales</taxon>
        <taxon>Haloferacaceae</taxon>
        <taxon>Halohasta</taxon>
    </lineage>
</organism>
<feature type="transmembrane region" description="Helical" evidence="2">
    <location>
        <begin position="160"/>
        <end position="178"/>
    </location>
</feature>
<keyword evidence="2" id="KW-0812">Transmembrane</keyword>